<dbReference type="InterPro" id="IPR045398">
    <property type="entry name" value="DUF6515"/>
</dbReference>
<evidence type="ECO:0000313" key="3">
    <source>
        <dbReference type="Proteomes" id="UP000306229"/>
    </source>
</evidence>
<sequence length="115" mass="12840">MKKLRIIAILGIAMLSFSSMNAQSDAATTNKETINSSDKQPEKIVYKNIDYYIIDGVWYAKIKKRFVLRTAPKGAKLKNLPKGGENVVMAGVKYYKLNGVFYKKSKGGGYEVARP</sequence>
<dbReference type="OrthoDB" id="1162521at2"/>
<proteinExistence type="predicted"/>
<keyword evidence="3" id="KW-1185">Reference proteome</keyword>
<keyword evidence="1" id="KW-0732">Signal</keyword>
<dbReference type="EMBL" id="CP040749">
    <property type="protein sequence ID" value="QCX39833.1"/>
    <property type="molecule type" value="Genomic_DNA"/>
</dbReference>
<dbReference type="Proteomes" id="UP000306229">
    <property type="component" value="Chromosome"/>
</dbReference>
<reference evidence="2 3" key="1">
    <citation type="submission" date="2019-05" db="EMBL/GenBank/DDBJ databases">
        <title>Algicella ahnfeltiae gen. nov., sp. nov., a novel marine bacterium of the family Flavobacteriaceae isolated from a red alga.</title>
        <authorList>
            <person name="Nedashkovskaya O.I."/>
            <person name="Kukhlevskiy A.D."/>
            <person name="Kim S.-G."/>
            <person name="Zhukova N.V."/>
            <person name="Mikhailov V.V."/>
        </authorList>
    </citation>
    <scope>NUCLEOTIDE SEQUENCE [LARGE SCALE GENOMIC DNA]</scope>
    <source>
        <strain evidence="2 3">10Alg115</strain>
    </source>
</reference>
<dbReference type="AlphaFoldDB" id="A0A5B7TWV1"/>
<protein>
    <recommendedName>
        <fullName evidence="4">Surface layer protein A domain-containing protein</fullName>
    </recommendedName>
</protein>
<evidence type="ECO:0000313" key="2">
    <source>
        <dbReference type="EMBL" id="QCX39833.1"/>
    </source>
</evidence>
<dbReference type="KEGG" id="fbe:FF125_15815"/>
<dbReference type="Pfam" id="PF20125">
    <property type="entry name" value="DUF6515"/>
    <property type="match status" value="1"/>
</dbReference>
<evidence type="ECO:0008006" key="4">
    <source>
        <dbReference type="Google" id="ProtNLM"/>
    </source>
</evidence>
<organism evidence="2 3">
    <name type="scientific">Aureibaculum algae</name>
    <dbReference type="NCBI Taxonomy" id="2584122"/>
    <lineage>
        <taxon>Bacteria</taxon>
        <taxon>Pseudomonadati</taxon>
        <taxon>Bacteroidota</taxon>
        <taxon>Flavobacteriia</taxon>
        <taxon>Flavobacteriales</taxon>
        <taxon>Flavobacteriaceae</taxon>
        <taxon>Aureibaculum</taxon>
    </lineage>
</organism>
<name>A0A5B7TWV1_9FLAO</name>
<feature type="chain" id="PRO_5022893736" description="Surface layer protein A domain-containing protein" evidence="1">
    <location>
        <begin position="23"/>
        <end position="115"/>
    </location>
</feature>
<gene>
    <name evidence="2" type="ORF">FF125_15815</name>
</gene>
<accession>A0A5B7TWV1</accession>
<dbReference type="RefSeq" id="WP_138950701.1">
    <property type="nucleotide sequence ID" value="NZ_CP040749.1"/>
</dbReference>
<feature type="signal peptide" evidence="1">
    <location>
        <begin position="1"/>
        <end position="22"/>
    </location>
</feature>
<evidence type="ECO:0000256" key="1">
    <source>
        <dbReference type="SAM" id="SignalP"/>
    </source>
</evidence>